<evidence type="ECO:0000313" key="1">
    <source>
        <dbReference type="EMBL" id="KAL2486411.1"/>
    </source>
</evidence>
<evidence type="ECO:0000313" key="2">
    <source>
        <dbReference type="Proteomes" id="UP001604336"/>
    </source>
</evidence>
<keyword evidence="2" id="KW-1185">Reference proteome</keyword>
<name>A0ABD1RDA6_9LAMI</name>
<protein>
    <submittedName>
        <fullName evidence="1">Uncharacterized protein</fullName>
    </submittedName>
</protein>
<dbReference type="AlphaFoldDB" id="A0ABD1RDA6"/>
<comment type="caution">
    <text evidence="1">The sequence shown here is derived from an EMBL/GenBank/DDBJ whole genome shotgun (WGS) entry which is preliminary data.</text>
</comment>
<dbReference type="Proteomes" id="UP001604336">
    <property type="component" value="Unassembled WGS sequence"/>
</dbReference>
<accession>A0ABD1RDA6</accession>
<gene>
    <name evidence="1" type="ORF">Adt_31167</name>
</gene>
<proteinExistence type="predicted"/>
<sequence length="127" mass="14530">MIVIPTNPRARGIEIAWTLQEAVERVRDAECRVDKTELDHDRDPSPFHRDTLHQAQALLNHILSIEEAFWKQKAGARWTCEGDHNTWYVHSIVTGRRIQARIRSITLASGKVFESSETIQPSAVSIF</sequence>
<reference evidence="2" key="1">
    <citation type="submission" date="2024-07" db="EMBL/GenBank/DDBJ databases">
        <title>Two chromosome-level genome assemblies of Korean endemic species Abeliophyllum distichum and Forsythia ovata (Oleaceae).</title>
        <authorList>
            <person name="Jang H."/>
        </authorList>
    </citation>
    <scope>NUCLEOTIDE SEQUENCE [LARGE SCALE GENOMIC DNA]</scope>
</reference>
<organism evidence="1 2">
    <name type="scientific">Abeliophyllum distichum</name>
    <dbReference type="NCBI Taxonomy" id="126358"/>
    <lineage>
        <taxon>Eukaryota</taxon>
        <taxon>Viridiplantae</taxon>
        <taxon>Streptophyta</taxon>
        <taxon>Embryophyta</taxon>
        <taxon>Tracheophyta</taxon>
        <taxon>Spermatophyta</taxon>
        <taxon>Magnoliopsida</taxon>
        <taxon>eudicotyledons</taxon>
        <taxon>Gunneridae</taxon>
        <taxon>Pentapetalae</taxon>
        <taxon>asterids</taxon>
        <taxon>lamiids</taxon>
        <taxon>Lamiales</taxon>
        <taxon>Oleaceae</taxon>
        <taxon>Forsythieae</taxon>
        <taxon>Abeliophyllum</taxon>
    </lineage>
</organism>
<dbReference type="EMBL" id="JBFOLK010000009">
    <property type="protein sequence ID" value="KAL2486411.1"/>
    <property type="molecule type" value="Genomic_DNA"/>
</dbReference>